<dbReference type="SUPFAM" id="SSF116922">
    <property type="entry name" value="YugE-like"/>
    <property type="match status" value="1"/>
</dbReference>
<evidence type="ECO:0000313" key="1">
    <source>
        <dbReference type="EMBL" id="SNX75201.1"/>
    </source>
</evidence>
<dbReference type="Gene3D" id="1.10.340.20">
    <property type="entry name" value="Apc36109-like domain"/>
    <property type="match status" value="1"/>
</dbReference>
<dbReference type="EMBL" id="OAOP01000011">
    <property type="protein sequence ID" value="SNX75201.1"/>
    <property type="molecule type" value="Genomic_DNA"/>
</dbReference>
<dbReference type="InterPro" id="IPR015053">
    <property type="entry name" value="DUF1871"/>
</dbReference>
<sequence length="83" mass="10000">MRVEEAHQQMRNLIIEWDPFQFGEYETEIADIIQAVHKHKDPSKLGKEIQVIFEHSFEKWLPLRECQEMARKLLFIKEISNCT</sequence>
<evidence type="ECO:0000313" key="2">
    <source>
        <dbReference type="Proteomes" id="UP000219546"/>
    </source>
</evidence>
<dbReference type="AlphaFoldDB" id="A0A285D5V2"/>
<proteinExistence type="predicted"/>
<keyword evidence="2" id="KW-1185">Reference proteome</keyword>
<accession>A0A285D5V2</accession>
<name>A0A285D5V2_9BACI</name>
<protein>
    <submittedName>
        <fullName evidence="1">Uncharacterized protein DUF1871</fullName>
    </submittedName>
</protein>
<reference evidence="1 2" key="1">
    <citation type="submission" date="2017-08" db="EMBL/GenBank/DDBJ databases">
        <authorList>
            <person name="de Groot N.N."/>
        </authorList>
    </citation>
    <scope>NUCLEOTIDE SEQUENCE [LARGE SCALE GENOMIC DNA]</scope>
    <source>
        <strain evidence="1 2">JC228</strain>
    </source>
</reference>
<dbReference type="Pfam" id="PF08958">
    <property type="entry name" value="DUF1871"/>
    <property type="match status" value="1"/>
</dbReference>
<dbReference type="InterPro" id="IPR023162">
    <property type="entry name" value="Apc36109-like_dom_sf"/>
</dbReference>
<organism evidence="1 2">
    <name type="scientific">Bacillus oleivorans</name>
    <dbReference type="NCBI Taxonomy" id="1448271"/>
    <lineage>
        <taxon>Bacteria</taxon>
        <taxon>Bacillati</taxon>
        <taxon>Bacillota</taxon>
        <taxon>Bacilli</taxon>
        <taxon>Bacillales</taxon>
        <taxon>Bacillaceae</taxon>
        <taxon>Bacillus</taxon>
    </lineage>
</organism>
<dbReference type="Proteomes" id="UP000219546">
    <property type="component" value="Unassembled WGS sequence"/>
</dbReference>
<gene>
    <name evidence="1" type="ORF">SAMN05877753_11169</name>
</gene>
<dbReference type="OrthoDB" id="2353632at2"/>
<dbReference type="RefSeq" id="WP_097160339.1">
    <property type="nucleotide sequence ID" value="NZ_JBEPMQ010000014.1"/>
</dbReference>